<evidence type="ECO:0000313" key="3">
    <source>
        <dbReference type="Proteomes" id="UP001642484"/>
    </source>
</evidence>
<protein>
    <submittedName>
        <fullName evidence="2">Uncharacterized protein</fullName>
    </submittedName>
</protein>
<name>A0ABP0I880_9DINO</name>
<reference evidence="2 3" key="1">
    <citation type="submission" date="2024-02" db="EMBL/GenBank/DDBJ databases">
        <authorList>
            <person name="Chen Y."/>
            <person name="Shah S."/>
            <person name="Dougan E. K."/>
            <person name="Thang M."/>
            <person name="Chan C."/>
        </authorList>
    </citation>
    <scope>NUCLEOTIDE SEQUENCE [LARGE SCALE GENOMIC DNA]</scope>
</reference>
<sequence length="261" mass="29408">MHLTHQELPTPCQGLPYRVHRIPPNVLELVTQLNRDPAQCWNNVGYRGSKREVVEHLLLSRGLRPEEVLSLTRRVATVLVDGGLLWEVRHGGGWLKECNKKKGFTHWALDLLELWGRPSLIIRLGHVLEPFGGEAIFVDDQSHEIKSMHGACRTLQVYPPCGIEQPHMNELLRHAPRARAGFTAPGQQLERRPSRTSASRAVAPVPSPQAARPQQESFLAYAKPSTAGRKESSKGKWLPSIQNGRQEKTTRLLRSIWCCQS</sequence>
<accession>A0ABP0I880</accession>
<gene>
    <name evidence="2" type="ORF">CCMP2556_LOCUS5396</name>
</gene>
<dbReference type="Proteomes" id="UP001642484">
    <property type="component" value="Unassembled WGS sequence"/>
</dbReference>
<proteinExistence type="predicted"/>
<feature type="region of interest" description="Disordered" evidence="1">
    <location>
        <begin position="182"/>
        <end position="243"/>
    </location>
</feature>
<comment type="caution">
    <text evidence="2">The sequence shown here is derived from an EMBL/GenBank/DDBJ whole genome shotgun (WGS) entry which is preliminary data.</text>
</comment>
<evidence type="ECO:0000313" key="2">
    <source>
        <dbReference type="EMBL" id="CAK8998788.1"/>
    </source>
</evidence>
<organism evidence="2 3">
    <name type="scientific">Durusdinium trenchii</name>
    <dbReference type="NCBI Taxonomy" id="1381693"/>
    <lineage>
        <taxon>Eukaryota</taxon>
        <taxon>Sar</taxon>
        <taxon>Alveolata</taxon>
        <taxon>Dinophyceae</taxon>
        <taxon>Suessiales</taxon>
        <taxon>Symbiodiniaceae</taxon>
        <taxon>Durusdinium</taxon>
    </lineage>
</organism>
<keyword evidence="3" id="KW-1185">Reference proteome</keyword>
<dbReference type="EMBL" id="CAXAMN010002248">
    <property type="protein sequence ID" value="CAK8998788.1"/>
    <property type="molecule type" value="Genomic_DNA"/>
</dbReference>
<evidence type="ECO:0000256" key="1">
    <source>
        <dbReference type="SAM" id="MobiDB-lite"/>
    </source>
</evidence>